<accession>A0A099I6F3</accession>
<evidence type="ECO:0000313" key="6">
    <source>
        <dbReference type="EMBL" id="MCR0235052.1"/>
    </source>
</evidence>
<organism evidence="5 9">
    <name type="scientific">Clostridium innocuum</name>
    <dbReference type="NCBI Taxonomy" id="1522"/>
    <lineage>
        <taxon>Bacteria</taxon>
        <taxon>Bacillati</taxon>
        <taxon>Bacillota</taxon>
        <taxon>Clostridia</taxon>
        <taxon>Eubacteriales</taxon>
        <taxon>Clostridiaceae</taxon>
        <taxon>Clostridium</taxon>
    </lineage>
</organism>
<reference evidence="8 10" key="3">
    <citation type="submission" date="2020-02" db="EMBL/GenBank/DDBJ databases">
        <authorList>
            <person name="Kociolek L.K."/>
            <person name="Ozer E.A."/>
        </authorList>
    </citation>
    <scope>NUCLEOTIDE SEQUENCE [LARGE SCALE GENOMIC DNA]</scope>
    <source>
        <strain evidence="8 10">ATCC 14501</strain>
    </source>
</reference>
<reference evidence="7" key="2">
    <citation type="journal article" date="2019" name="Nat. Med.">
        <title>A library of human gut bacterial isolates paired with longitudinal multiomics data enables mechanistic microbiome research.</title>
        <authorList>
            <person name="Poyet M."/>
            <person name="Groussin M."/>
            <person name="Gibbons S.M."/>
            <person name="Avila-Pacheco J."/>
            <person name="Jiang X."/>
            <person name="Kearney S.M."/>
            <person name="Perrotta A.R."/>
            <person name="Berdy B."/>
            <person name="Zhao S."/>
            <person name="Lieberman T.D."/>
            <person name="Swanson P.K."/>
            <person name="Smith M."/>
            <person name="Roesemann S."/>
            <person name="Alexander J.E."/>
            <person name="Rich S.A."/>
            <person name="Livny J."/>
            <person name="Vlamakis H."/>
            <person name="Clish C."/>
            <person name="Bullock K."/>
            <person name="Deik A."/>
            <person name="Scott J."/>
            <person name="Pierce K.A."/>
            <person name="Xavier R.J."/>
            <person name="Alm E.J."/>
        </authorList>
    </citation>
    <scope>NUCLEOTIDE SEQUENCE</scope>
    <source>
        <strain evidence="7">BIOML-A12</strain>
    </source>
</reference>
<dbReference type="EMBL" id="JQIF01000039">
    <property type="protein sequence ID" value="KGJ53539.1"/>
    <property type="molecule type" value="Genomic_DNA"/>
</dbReference>
<reference evidence="6" key="4">
    <citation type="journal article" date="2022" name="Clin. Infect. Dis.">
        <title>Association between Clostridium innocuum and antibiotic-associated diarrhea in adults and children: A cross-sectional study and comparative genomics analysis.</title>
        <authorList>
            <person name="Cherny K.E."/>
            <person name="Muscat E.B."/>
            <person name="Balaji A."/>
            <person name="Mukherjee J."/>
            <person name="Ozer E.A."/>
            <person name="Angarone M.P."/>
            <person name="Hauser A.R."/>
            <person name="Sichel J.S."/>
            <person name="Amponsah E."/>
            <person name="Kociolek L.K."/>
        </authorList>
    </citation>
    <scope>NUCLEOTIDE SEQUENCE</scope>
    <source>
        <strain evidence="6">NU1-AC-029v</strain>
    </source>
</reference>
<dbReference type="PANTHER" id="PTHR30563">
    <property type="entry name" value="DNA RECOMBINATION PROTEIN RMUC"/>
    <property type="match status" value="1"/>
</dbReference>
<dbReference type="InterPro" id="IPR003798">
    <property type="entry name" value="DNA_recombination_RmuC"/>
</dbReference>
<evidence type="ECO:0000313" key="7">
    <source>
        <dbReference type="EMBL" id="MZH55058.1"/>
    </source>
</evidence>
<evidence type="ECO:0000313" key="8">
    <source>
        <dbReference type="EMBL" id="QJA02997.1"/>
    </source>
</evidence>
<evidence type="ECO:0000256" key="1">
    <source>
        <dbReference type="ARBA" id="ARBA00003416"/>
    </source>
</evidence>
<evidence type="ECO:0000313" key="5">
    <source>
        <dbReference type="EMBL" id="KGJ53539.1"/>
    </source>
</evidence>
<dbReference type="Proteomes" id="UP000604383">
    <property type="component" value="Unassembled WGS sequence"/>
</dbReference>
<evidence type="ECO:0000256" key="4">
    <source>
        <dbReference type="ARBA" id="ARBA00023172"/>
    </source>
</evidence>
<proteinExistence type="inferred from homology"/>
<sequence>MELYVLIFLILCVVLLFIFLFLQQRPAKSADSERVLRELNAQREDMAAMQQQFNNQLMMLQTQISQLMKTDLQSLHENVEQRMSHLELTLNENLHHGYQTTTQVFGKVLQQMGRLDESQQSIREVSASILQLQNVLNDKKTRGIFGEIELYSLLETAMGTDEHRYQKQYKLSNGTIADAVLFASEPLRMICIDSKFPLENYNRLMSADTAQEKARAHAQFVQDVKRHIRAIASKYILPQETAEFACMFLPAEAVFSYIYASCDEVVRYSYEEKVYMVSPTTLMAYLTAIRAIYLGVQRNEHVEQIQQELKHLQVEFERFHKRYQTVGSDFERTYQDMRQLQITAGKIVKRFEEIQEVQLDKKKDSAA</sequence>
<dbReference type="EMBL" id="JAKTMA010000048">
    <property type="protein sequence ID" value="MCR0235052.1"/>
    <property type="molecule type" value="Genomic_DNA"/>
</dbReference>
<dbReference type="Proteomes" id="UP000503330">
    <property type="component" value="Chromosome"/>
</dbReference>
<keyword evidence="3" id="KW-0175">Coiled coil</keyword>
<comment type="similarity">
    <text evidence="2">Belongs to the RmuC family.</text>
</comment>
<evidence type="ECO:0000313" key="10">
    <source>
        <dbReference type="Proteomes" id="UP000503330"/>
    </source>
</evidence>
<dbReference type="Proteomes" id="UP001203972">
    <property type="component" value="Unassembled WGS sequence"/>
</dbReference>
<dbReference type="PANTHER" id="PTHR30563:SF0">
    <property type="entry name" value="DNA RECOMBINATION PROTEIN RMUC"/>
    <property type="match status" value="1"/>
</dbReference>
<dbReference type="Proteomes" id="UP000030008">
    <property type="component" value="Unassembled WGS sequence"/>
</dbReference>
<protein>
    <submittedName>
        <fullName evidence="6">DNA recombination protein RmuC</fullName>
    </submittedName>
    <submittedName>
        <fullName evidence="5">Membrane protein</fullName>
    </submittedName>
</protein>
<gene>
    <name evidence="6" type="primary">rmuC</name>
    <name evidence="5" type="ORF">CIAN88_08985</name>
    <name evidence="8" type="ORF">G4D54_11325</name>
    <name evidence="7" type="ORF">GT664_04590</name>
    <name evidence="6" type="ORF">MKC95_19990</name>
</gene>
<dbReference type="AlphaFoldDB" id="A0A099I6F3"/>
<evidence type="ECO:0000256" key="3">
    <source>
        <dbReference type="ARBA" id="ARBA00023054"/>
    </source>
</evidence>
<name>A0A099I6F3_CLOIN</name>
<dbReference type="EMBL" id="WWTN01000005">
    <property type="protein sequence ID" value="MZH55058.1"/>
    <property type="molecule type" value="Genomic_DNA"/>
</dbReference>
<reference evidence="5 9" key="1">
    <citation type="submission" date="2014-08" db="EMBL/GenBank/DDBJ databases">
        <title>Clostridium innocuum, an unnegligible vancomycin-resistant pathogen causing extra-intestinal infections.</title>
        <authorList>
            <person name="Feng Y."/>
            <person name="Chiu C.-H."/>
        </authorList>
    </citation>
    <scope>NUCLEOTIDE SEQUENCE [LARGE SCALE GENOMIC DNA]</scope>
    <source>
        <strain evidence="5 9">AN88</strain>
    </source>
</reference>
<dbReference type="GeneID" id="61926136"/>
<comment type="function">
    <text evidence="1">Involved in DNA recombination.</text>
</comment>
<dbReference type="Pfam" id="PF02646">
    <property type="entry name" value="RmuC"/>
    <property type="match status" value="1"/>
</dbReference>
<dbReference type="GO" id="GO:0006310">
    <property type="term" value="P:DNA recombination"/>
    <property type="evidence" value="ECO:0007669"/>
    <property type="project" value="UniProtKB-KW"/>
</dbReference>
<keyword evidence="4" id="KW-0233">DNA recombination</keyword>
<dbReference type="RefSeq" id="WP_002608696.1">
    <property type="nucleotide sequence ID" value="NZ_BAAACC010000007.1"/>
</dbReference>
<evidence type="ECO:0000313" key="9">
    <source>
        <dbReference type="Proteomes" id="UP000030008"/>
    </source>
</evidence>
<evidence type="ECO:0000256" key="2">
    <source>
        <dbReference type="ARBA" id="ARBA00009840"/>
    </source>
</evidence>
<dbReference type="EMBL" id="CP048838">
    <property type="protein sequence ID" value="QJA02997.1"/>
    <property type="molecule type" value="Genomic_DNA"/>
</dbReference>